<evidence type="ECO:0000313" key="10">
    <source>
        <dbReference type="Proteomes" id="UP001605036"/>
    </source>
</evidence>
<evidence type="ECO:0000313" key="9">
    <source>
        <dbReference type="EMBL" id="KAL2634037.1"/>
    </source>
</evidence>
<keyword evidence="3" id="KW-0235">DNA replication</keyword>
<dbReference type="GO" id="GO:0003677">
    <property type="term" value="F:DNA binding"/>
    <property type="evidence" value="ECO:0007669"/>
    <property type="project" value="UniProtKB-KW"/>
</dbReference>
<dbReference type="Pfam" id="PF18137">
    <property type="entry name" value="WHD_ORC"/>
    <property type="match status" value="1"/>
</dbReference>
<proteinExistence type="inferred from homology"/>
<dbReference type="InterPro" id="IPR040855">
    <property type="entry name" value="ORC_WH_C"/>
</dbReference>
<dbReference type="EMBL" id="JBHFFA010000003">
    <property type="protein sequence ID" value="KAL2634037.1"/>
    <property type="molecule type" value="Genomic_DNA"/>
</dbReference>
<evidence type="ECO:0000256" key="6">
    <source>
        <dbReference type="SAM" id="MobiDB-lite"/>
    </source>
</evidence>
<evidence type="ECO:0000259" key="8">
    <source>
        <dbReference type="Pfam" id="PF18137"/>
    </source>
</evidence>
<name>A0ABD1YTE2_9MARC</name>
<feature type="domain" description="Origin recognition complex subunit 3 N-terminal" evidence="7">
    <location>
        <begin position="61"/>
        <end position="357"/>
    </location>
</feature>
<comment type="caution">
    <text evidence="9">The sequence shown here is derived from an EMBL/GenBank/DDBJ whole genome shotgun (WGS) entry which is preliminary data.</text>
</comment>
<sequence>MEHLDDGDLDENQLQACFVLHQGDSKCGDQSPRRKAGKKGTSCDVKSDNEDFVSLSSVLGEPPSYGALRLEAFNAVWGRIQKLVEDIVEGENQETFIAVQQWICNRQFSEAQLNVYHSARLVSNSSINASCWPMESASCGKQLHTALVFLGGINAADHWRTFSALTGHLKTRKCLVAHLTSVDFQFKAGVSGPLRTLFRQLINIIPETTDMEILAAWHKEAENQGLPIAIVVEDPESCDPKVLSEFLVLLSEWIAELPIVLIMGMSTAEDAIRRLLPASTLARLHLWRFTLKEPQKLLELIIRAVITEAFCAFELSHEVALFLCGYFESHDVSATSVMRSLKIACVEHFWKEPMSFLCSSLLTANSKASLEEQCADLPDVLQSHVNNFASLKGNPVLSNVDTPLSERMASSLWELRTQKRMWGMAFQCLSAFGKYAGVPFWDLLCGVLQRVAKSSTAQDTDEKLGTLENVISKLRDMAGPSLKSILEEWQKVTLYDKELHAEVTQILSEMSNDSTPGEVSQSAASFLPDKAKSLDGVGVKTDASHSLKPCVLSRSALRRIGQLRTPGMISQVAEVTINKKAEDLLRRLLREHLKPPESRPFHEIFCFKDVHILKQALVGETRRRVHMDLLNSQKALKCDCCQSEGELSSSLHDTTLAYILSHEYGDLVRVHNWYQAFAAVCDPKIQVAGDVQQGDSLTPTRKGRPRKSIDLPLNEEGSAKKKRGRPRKSLDSVLENGAEEKQSRPSDVVPEENALIQARFTRAATELQIVGLLQMPKKGNSETVRRICI</sequence>
<comment type="similarity">
    <text evidence="2">Belongs to the ORC3 family.</text>
</comment>
<keyword evidence="4" id="KW-0238">DNA-binding</keyword>
<dbReference type="InterPro" id="IPR045667">
    <property type="entry name" value="ORC3_N"/>
</dbReference>
<protein>
    <recommendedName>
        <fullName evidence="11">Origin recognition complex subunit 3</fullName>
    </recommendedName>
</protein>
<dbReference type="Proteomes" id="UP001605036">
    <property type="component" value="Unassembled WGS sequence"/>
</dbReference>
<evidence type="ECO:0000259" key="7">
    <source>
        <dbReference type="Pfam" id="PF07034"/>
    </source>
</evidence>
<evidence type="ECO:0000256" key="5">
    <source>
        <dbReference type="ARBA" id="ARBA00023242"/>
    </source>
</evidence>
<evidence type="ECO:0008006" key="11">
    <source>
        <dbReference type="Google" id="ProtNLM"/>
    </source>
</evidence>
<dbReference type="GO" id="GO:0005634">
    <property type="term" value="C:nucleus"/>
    <property type="evidence" value="ECO:0007669"/>
    <property type="project" value="UniProtKB-SubCell"/>
</dbReference>
<reference evidence="9 10" key="1">
    <citation type="submission" date="2024-09" db="EMBL/GenBank/DDBJ databases">
        <title>Chromosome-scale assembly of Riccia fluitans.</title>
        <authorList>
            <person name="Paukszto L."/>
            <person name="Sawicki J."/>
            <person name="Karawczyk K."/>
            <person name="Piernik-Szablinska J."/>
            <person name="Szczecinska M."/>
            <person name="Mazdziarz M."/>
        </authorList>
    </citation>
    <scope>NUCLEOTIDE SEQUENCE [LARGE SCALE GENOMIC DNA]</scope>
    <source>
        <strain evidence="9">Rf_01</strain>
        <tissue evidence="9">Aerial parts of the thallus</tissue>
    </source>
</reference>
<dbReference type="PANTHER" id="PTHR12748">
    <property type="entry name" value="ORIGIN RECOGNITION COMPLEX SUBUNIT 3"/>
    <property type="match status" value="1"/>
</dbReference>
<feature type="region of interest" description="Disordered" evidence="6">
    <location>
        <begin position="692"/>
        <end position="750"/>
    </location>
</feature>
<dbReference type="Pfam" id="PF07034">
    <property type="entry name" value="ORC3_N"/>
    <property type="match status" value="1"/>
</dbReference>
<keyword evidence="5" id="KW-0539">Nucleus</keyword>
<dbReference type="AlphaFoldDB" id="A0ABD1YTE2"/>
<dbReference type="GO" id="GO:0006260">
    <property type="term" value="P:DNA replication"/>
    <property type="evidence" value="ECO:0007669"/>
    <property type="project" value="UniProtKB-KW"/>
</dbReference>
<accession>A0ABD1YTE2</accession>
<dbReference type="CDD" id="cd20704">
    <property type="entry name" value="Orc3"/>
    <property type="match status" value="2"/>
</dbReference>
<evidence type="ECO:0000256" key="4">
    <source>
        <dbReference type="ARBA" id="ARBA00023125"/>
    </source>
</evidence>
<organism evidence="9 10">
    <name type="scientific">Riccia fluitans</name>
    <dbReference type="NCBI Taxonomy" id="41844"/>
    <lineage>
        <taxon>Eukaryota</taxon>
        <taxon>Viridiplantae</taxon>
        <taxon>Streptophyta</taxon>
        <taxon>Embryophyta</taxon>
        <taxon>Marchantiophyta</taxon>
        <taxon>Marchantiopsida</taxon>
        <taxon>Marchantiidae</taxon>
        <taxon>Marchantiales</taxon>
        <taxon>Ricciaceae</taxon>
        <taxon>Riccia</taxon>
    </lineage>
</organism>
<feature type="domain" description="Origin recognition complex subunit 3 winged helix C-terminal" evidence="8">
    <location>
        <begin position="622"/>
        <end position="787"/>
    </location>
</feature>
<dbReference type="InterPro" id="IPR020795">
    <property type="entry name" value="ORC3"/>
</dbReference>
<evidence type="ECO:0000256" key="3">
    <source>
        <dbReference type="ARBA" id="ARBA00022705"/>
    </source>
</evidence>
<gene>
    <name evidence="9" type="ORF">R1flu_005516</name>
</gene>
<keyword evidence="10" id="KW-1185">Reference proteome</keyword>
<evidence type="ECO:0000256" key="1">
    <source>
        <dbReference type="ARBA" id="ARBA00004123"/>
    </source>
</evidence>
<evidence type="ECO:0000256" key="2">
    <source>
        <dbReference type="ARBA" id="ARBA00010977"/>
    </source>
</evidence>
<comment type="subcellular location">
    <subcellularLocation>
        <location evidence="1">Nucleus</location>
    </subcellularLocation>
</comment>
<dbReference type="PANTHER" id="PTHR12748:SF0">
    <property type="entry name" value="ORIGIN RECOGNITION COMPLEX SUBUNIT 3"/>
    <property type="match status" value="1"/>
</dbReference>